<protein>
    <submittedName>
        <fullName evidence="1">Uncharacterized protein</fullName>
    </submittedName>
</protein>
<dbReference type="EMBL" id="JAAXPG010000002">
    <property type="protein sequence ID" value="NKY96583.1"/>
    <property type="molecule type" value="Genomic_DNA"/>
</dbReference>
<proteinExistence type="predicted"/>
<dbReference type="Proteomes" id="UP000553209">
    <property type="component" value="Unassembled WGS sequence"/>
</dbReference>
<dbReference type="RefSeq" id="WP_061080719.1">
    <property type="nucleotide sequence ID" value="NZ_JAAXPG010000002.1"/>
</dbReference>
<name>A0A7X6MAQ7_9ACTN</name>
<keyword evidence="2" id="KW-1185">Reference proteome</keyword>
<gene>
    <name evidence="1" type="ORF">HGB44_02685</name>
</gene>
<organism evidence="1 2">
    <name type="scientific">Nocardiopsis alborubida</name>
    <dbReference type="NCBI Taxonomy" id="146802"/>
    <lineage>
        <taxon>Bacteria</taxon>
        <taxon>Bacillati</taxon>
        <taxon>Actinomycetota</taxon>
        <taxon>Actinomycetes</taxon>
        <taxon>Streptosporangiales</taxon>
        <taxon>Nocardiopsidaceae</taxon>
        <taxon>Nocardiopsis</taxon>
    </lineage>
</organism>
<sequence length="146" mass="15882">MAVIGPCEYDADGKLLRPSASAIGRASVSMDTSIGAEDSDALTLDRGCTHLAVLTFYAKSPEEAVRRGKNGLARTLSRLEFETGFREISVERSTGHIPVSRDYVVTYKMVYAIETDRSFQTISPKAGYSRDDASLSGFNPADFAPY</sequence>
<dbReference type="AlphaFoldDB" id="A0A7X6MAQ7"/>
<evidence type="ECO:0000313" key="2">
    <source>
        <dbReference type="Proteomes" id="UP000553209"/>
    </source>
</evidence>
<evidence type="ECO:0000313" key="1">
    <source>
        <dbReference type="EMBL" id="NKY96583.1"/>
    </source>
</evidence>
<reference evidence="1 2" key="1">
    <citation type="submission" date="2020-04" db="EMBL/GenBank/DDBJ databases">
        <title>MicrobeNet Type strains.</title>
        <authorList>
            <person name="Nicholson A.C."/>
        </authorList>
    </citation>
    <scope>NUCLEOTIDE SEQUENCE [LARGE SCALE GENOMIC DNA]</scope>
    <source>
        <strain evidence="1 2">ATCC 23612</strain>
    </source>
</reference>
<comment type="caution">
    <text evidence="1">The sequence shown here is derived from an EMBL/GenBank/DDBJ whole genome shotgun (WGS) entry which is preliminary data.</text>
</comment>
<accession>A0A7X6MAQ7</accession>